<proteinExistence type="predicted"/>
<dbReference type="AlphaFoldDB" id="A0A0F9WRL1"/>
<organism evidence="1">
    <name type="scientific">marine sediment metagenome</name>
    <dbReference type="NCBI Taxonomy" id="412755"/>
    <lineage>
        <taxon>unclassified sequences</taxon>
        <taxon>metagenomes</taxon>
        <taxon>ecological metagenomes</taxon>
    </lineage>
</organism>
<name>A0A0F9WRL1_9ZZZZ</name>
<sequence>MFGIVFHPPSLVSLMIDRERFATVVVPSEFEEGTQEALETLFSKKARGGARKLLLVEGVDTLHKVAALFPEQKVRLVIFDVCDRLETVTDTLIDMGVDGDIKKLLPLKPTSLNPALQKMAMTALEDYRKNYTGDEKIEIANRDGVLVATLAGASVPFQKTATKYLLGLVTFAALKRSGRKDQARVLKVQQYVEGDAGVNLTHAFMDMALYGTESKQAALFSDADLEDLRQIVTLVPPEADIKFDFEVPTKLRAARE</sequence>
<accession>A0A0F9WRL1</accession>
<gene>
    <name evidence="1" type="ORF">LCGC14_0244730</name>
</gene>
<reference evidence="1" key="1">
    <citation type="journal article" date="2015" name="Nature">
        <title>Complex archaea that bridge the gap between prokaryotes and eukaryotes.</title>
        <authorList>
            <person name="Spang A."/>
            <person name="Saw J.H."/>
            <person name="Jorgensen S.L."/>
            <person name="Zaremba-Niedzwiedzka K."/>
            <person name="Martijn J."/>
            <person name="Lind A.E."/>
            <person name="van Eijk R."/>
            <person name="Schleper C."/>
            <person name="Guy L."/>
            <person name="Ettema T.J."/>
        </authorList>
    </citation>
    <scope>NUCLEOTIDE SEQUENCE</scope>
</reference>
<evidence type="ECO:0000313" key="1">
    <source>
        <dbReference type="EMBL" id="KKN88866.1"/>
    </source>
</evidence>
<protein>
    <submittedName>
        <fullName evidence="1">Uncharacterized protein</fullName>
    </submittedName>
</protein>
<dbReference type="EMBL" id="LAZR01000125">
    <property type="protein sequence ID" value="KKN88866.1"/>
    <property type="molecule type" value="Genomic_DNA"/>
</dbReference>
<comment type="caution">
    <text evidence="1">The sequence shown here is derived from an EMBL/GenBank/DDBJ whole genome shotgun (WGS) entry which is preliminary data.</text>
</comment>